<proteinExistence type="predicted"/>
<gene>
    <name evidence="1" type="ORF">S12H4_34974</name>
</gene>
<reference evidence="1" key="1">
    <citation type="journal article" date="2014" name="Front. Microbiol.">
        <title>High frequency of phylogenetically diverse reductive dehalogenase-homologous genes in deep subseafloor sedimentary metagenomes.</title>
        <authorList>
            <person name="Kawai M."/>
            <person name="Futagami T."/>
            <person name="Toyoda A."/>
            <person name="Takaki Y."/>
            <person name="Nishi S."/>
            <person name="Hori S."/>
            <person name="Arai W."/>
            <person name="Tsubouchi T."/>
            <person name="Morono Y."/>
            <person name="Uchiyama I."/>
            <person name="Ito T."/>
            <person name="Fujiyama A."/>
            <person name="Inagaki F."/>
            <person name="Takami H."/>
        </authorList>
    </citation>
    <scope>NUCLEOTIDE SEQUENCE</scope>
    <source>
        <strain evidence="1">Expedition CK06-06</strain>
    </source>
</reference>
<dbReference type="AlphaFoldDB" id="X1SQC5"/>
<evidence type="ECO:0000313" key="1">
    <source>
        <dbReference type="EMBL" id="GAI95143.1"/>
    </source>
</evidence>
<accession>X1SQC5</accession>
<dbReference type="EMBL" id="BARW01020738">
    <property type="protein sequence ID" value="GAI95143.1"/>
    <property type="molecule type" value="Genomic_DNA"/>
</dbReference>
<name>X1SQC5_9ZZZZ</name>
<organism evidence="1">
    <name type="scientific">marine sediment metagenome</name>
    <dbReference type="NCBI Taxonomy" id="412755"/>
    <lineage>
        <taxon>unclassified sequences</taxon>
        <taxon>metagenomes</taxon>
        <taxon>ecological metagenomes</taxon>
    </lineage>
</organism>
<protein>
    <submittedName>
        <fullName evidence="1">Uncharacterized protein</fullName>
    </submittedName>
</protein>
<sequence>GRRRAPDKLLIQLAKKYRVPLEELLRKKYWPQLPLLTGIMHPDELLTDLQKDLYPKEIEEVKRYMAFLLLRRVTANRT</sequence>
<feature type="non-terminal residue" evidence="1">
    <location>
        <position position="1"/>
    </location>
</feature>
<comment type="caution">
    <text evidence="1">The sequence shown here is derived from an EMBL/GenBank/DDBJ whole genome shotgun (WGS) entry which is preliminary data.</text>
</comment>